<evidence type="ECO:0000313" key="2">
    <source>
        <dbReference type="Proteomes" id="UP001054837"/>
    </source>
</evidence>
<reference evidence="1 2" key="1">
    <citation type="submission" date="2021-06" db="EMBL/GenBank/DDBJ databases">
        <title>Caerostris darwini draft genome.</title>
        <authorList>
            <person name="Kono N."/>
            <person name="Arakawa K."/>
        </authorList>
    </citation>
    <scope>NUCLEOTIDE SEQUENCE [LARGE SCALE GENOMIC DNA]</scope>
</reference>
<dbReference type="AlphaFoldDB" id="A0AAV4QEX9"/>
<gene>
    <name evidence="1" type="ORF">CDAR_76681</name>
</gene>
<organism evidence="1 2">
    <name type="scientific">Caerostris darwini</name>
    <dbReference type="NCBI Taxonomy" id="1538125"/>
    <lineage>
        <taxon>Eukaryota</taxon>
        <taxon>Metazoa</taxon>
        <taxon>Ecdysozoa</taxon>
        <taxon>Arthropoda</taxon>
        <taxon>Chelicerata</taxon>
        <taxon>Arachnida</taxon>
        <taxon>Araneae</taxon>
        <taxon>Araneomorphae</taxon>
        <taxon>Entelegynae</taxon>
        <taxon>Araneoidea</taxon>
        <taxon>Araneidae</taxon>
        <taxon>Caerostris</taxon>
    </lineage>
</organism>
<dbReference type="EMBL" id="BPLQ01004264">
    <property type="protein sequence ID" value="GIY06834.1"/>
    <property type="molecule type" value="Genomic_DNA"/>
</dbReference>
<evidence type="ECO:0000313" key="1">
    <source>
        <dbReference type="EMBL" id="GIY06834.1"/>
    </source>
</evidence>
<accession>A0AAV4QEX9</accession>
<protein>
    <submittedName>
        <fullName evidence="1">Uncharacterized protein</fullName>
    </submittedName>
</protein>
<keyword evidence="2" id="KW-1185">Reference proteome</keyword>
<dbReference type="Proteomes" id="UP001054837">
    <property type="component" value="Unassembled WGS sequence"/>
</dbReference>
<proteinExistence type="predicted"/>
<sequence>MIIECCGVQNPLGVWIFLPTLTYGQRKTVANLRQPGGRQSRGWHDGGERYSSAAPATWVRGRHSPGVVGSSDRSFPSTPPAGIASLPPFRVTHTTCHFTSRWFSTPILLPPSKLRIGSFFRSVQGELESA</sequence>
<name>A0AAV4QEX9_9ARAC</name>
<comment type="caution">
    <text evidence="1">The sequence shown here is derived from an EMBL/GenBank/DDBJ whole genome shotgun (WGS) entry which is preliminary data.</text>
</comment>